<organism evidence="2 3">
    <name type="scientific">Westerdykella ornata</name>
    <dbReference type="NCBI Taxonomy" id="318751"/>
    <lineage>
        <taxon>Eukaryota</taxon>
        <taxon>Fungi</taxon>
        <taxon>Dikarya</taxon>
        <taxon>Ascomycota</taxon>
        <taxon>Pezizomycotina</taxon>
        <taxon>Dothideomycetes</taxon>
        <taxon>Pleosporomycetidae</taxon>
        <taxon>Pleosporales</taxon>
        <taxon>Sporormiaceae</taxon>
        <taxon>Westerdykella</taxon>
    </lineage>
</organism>
<dbReference type="RefSeq" id="XP_033655723.1">
    <property type="nucleotide sequence ID" value="XM_033799657.1"/>
</dbReference>
<feature type="compositionally biased region" description="Basic residues" evidence="1">
    <location>
        <begin position="77"/>
        <end position="90"/>
    </location>
</feature>
<dbReference type="Proteomes" id="UP000800097">
    <property type="component" value="Unassembled WGS sequence"/>
</dbReference>
<feature type="region of interest" description="Disordered" evidence="1">
    <location>
        <begin position="77"/>
        <end position="105"/>
    </location>
</feature>
<evidence type="ECO:0000313" key="3">
    <source>
        <dbReference type="Proteomes" id="UP000800097"/>
    </source>
</evidence>
<protein>
    <submittedName>
        <fullName evidence="2">Uncharacterized protein</fullName>
    </submittedName>
</protein>
<dbReference type="AlphaFoldDB" id="A0A6A6JPJ0"/>
<gene>
    <name evidence="2" type="ORF">EI97DRAFT_440695</name>
</gene>
<reference evidence="2" key="1">
    <citation type="journal article" date="2020" name="Stud. Mycol.">
        <title>101 Dothideomycetes genomes: a test case for predicting lifestyles and emergence of pathogens.</title>
        <authorList>
            <person name="Haridas S."/>
            <person name="Albert R."/>
            <person name="Binder M."/>
            <person name="Bloem J."/>
            <person name="Labutti K."/>
            <person name="Salamov A."/>
            <person name="Andreopoulos B."/>
            <person name="Baker S."/>
            <person name="Barry K."/>
            <person name="Bills G."/>
            <person name="Bluhm B."/>
            <person name="Cannon C."/>
            <person name="Castanera R."/>
            <person name="Culley D."/>
            <person name="Daum C."/>
            <person name="Ezra D."/>
            <person name="Gonzalez J."/>
            <person name="Henrissat B."/>
            <person name="Kuo A."/>
            <person name="Liang C."/>
            <person name="Lipzen A."/>
            <person name="Lutzoni F."/>
            <person name="Magnuson J."/>
            <person name="Mondo S."/>
            <person name="Nolan M."/>
            <person name="Ohm R."/>
            <person name="Pangilinan J."/>
            <person name="Park H.-J."/>
            <person name="Ramirez L."/>
            <person name="Alfaro M."/>
            <person name="Sun H."/>
            <person name="Tritt A."/>
            <person name="Yoshinaga Y."/>
            <person name="Zwiers L.-H."/>
            <person name="Turgeon B."/>
            <person name="Goodwin S."/>
            <person name="Spatafora J."/>
            <person name="Crous P."/>
            <person name="Grigoriev I."/>
        </authorList>
    </citation>
    <scope>NUCLEOTIDE SEQUENCE</scope>
    <source>
        <strain evidence="2">CBS 379.55</strain>
    </source>
</reference>
<proteinExistence type="predicted"/>
<evidence type="ECO:0000256" key="1">
    <source>
        <dbReference type="SAM" id="MobiDB-lite"/>
    </source>
</evidence>
<sequence>MRKGRLGRCIEIDARLDYADEDERVVTNEEGTKQTVTGYQAPNVEKGSKGDGHGVASWRLRDKPIIRPRIVAVIKTSKHGRRGKTMRTHCRHPERPSQKESASAVGRSVPDYIEGQAVEAVDDVWTVKSGLVRRLAGELEGYPRCGPRWWVDGSAVIVGMGRSECQGALLASTAVTRRCKNEGWIFPSSGDYTRVEQVVV</sequence>
<keyword evidence="3" id="KW-1185">Reference proteome</keyword>
<dbReference type="GeneID" id="54552832"/>
<evidence type="ECO:0000313" key="2">
    <source>
        <dbReference type="EMBL" id="KAF2278184.1"/>
    </source>
</evidence>
<dbReference type="EMBL" id="ML986488">
    <property type="protein sequence ID" value="KAF2278184.1"/>
    <property type="molecule type" value="Genomic_DNA"/>
</dbReference>
<accession>A0A6A6JPJ0</accession>
<name>A0A6A6JPJ0_WESOR</name>